<accession>A0A8H3F8G7</accession>
<reference evidence="2" key="1">
    <citation type="submission" date="2021-03" db="EMBL/GenBank/DDBJ databases">
        <authorList>
            <person name="Tagirdzhanova G."/>
        </authorList>
    </citation>
    <scope>NUCLEOTIDE SEQUENCE</scope>
</reference>
<evidence type="ECO:0000313" key="3">
    <source>
        <dbReference type="Proteomes" id="UP000664534"/>
    </source>
</evidence>
<evidence type="ECO:0000256" key="1">
    <source>
        <dbReference type="SAM" id="MobiDB-lite"/>
    </source>
</evidence>
<keyword evidence="3" id="KW-1185">Reference proteome</keyword>
<comment type="caution">
    <text evidence="2">The sequence shown here is derived from an EMBL/GenBank/DDBJ whole genome shotgun (WGS) entry which is preliminary data.</text>
</comment>
<sequence>MEGSIPTYWQRHRARTSQDQQEEGHLPPPPLASAFTSTTIDMNPTPAPGANFYSQIGTPKSDVTHKRENIQKGLRFSNSLMTAITSEIERRLQQEGI</sequence>
<dbReference type="Proteomes" id="UP000664534">
    <property type="component" value="Unassembled WGS sequence"/>
</dbReference>
<dbReference type="EMBL" id="CAJPDT010000023">
    <property type="protein sequence ID" value="CAF9919668.1"/>
    <property type="molecule type" value="Genomic_DNA"/>
</dbReference>
<protein>
    <submittedName>
        <fullName evidence="2">Uncharacterized protein</fullName>
    </submittedName>
</protein>
<dbReference type="AlphaFoldDB" id="A0A8H3F8G7"/>
<organism evidence="2 3">
    <name type="scientific">Imshaugia aleurites</name>
    <dbReference type="NCBI Taxonomy" id="172621"/>
    <lineage>
        <taxon>Eukaryota</taxon>
        <taxon>Fungi</taxon>
        <taxon>Dikarya</taxon>
        <taxon>Ascomycota</taxon>
        <taxon>Pezizomycotina</taxon>
        <taxon>Lecanoromycetes</taxon>
        <taxon>OSLEUM clade</taxon>
        <taxon>Lecanoromycetidae</taxon>
        <taxon>Lecanorales</taxon>
        <taxon>Lecanorineae</taxon>
        <taxon>Parmeliaceae</taxon>
        <taxon>Imshaugia</taxon>
    </lineage>
</organism>
<gene>
    <name evidence="2" type="ORF">IMSHALPRED_004692</name>
</gene>
<feature type="region of interest" description="Disordered" evidence="1">
    <location>
        <begin position="1"/>
        <end position="64"/>
    </location>
</feature>
<proteinExistence type="predicted"/>
<name>A0A8H3F8G7_9LECA</name>
<evidence type="ECO:0000313" key="2">
    <source>
        <dbReference type="EMBL" id="CAF9919668.1"/>
    </source>
</evidence>
<dbReference type="OrthoDB" id="5510119at2759"/>